<dbReference type="EMBL" id="JYDI01000896">
    <property type="protein sequence ID" value="KRY43789.1"/>
    <property type="molecule type" value="Genomic_DNA"/>
</dbReference>
<comment type="caution">
    <text evidence="1">The sequence shown here is derived from an EMBL/GenBank/DDBJ whole genome shotgun (WGS) entry which is preliminary data.</text>
</comment>
<name>A0A0V1C3A0_TRIBR</name>
<accession>A0A0V1C3A0</accession>
<organism evidence="1 2">
    <name type="scientific">Trichinella britovi</name>
    <name type="common">Parasitic roundworm</name>
    <dbReference type="NCBI Taxonomy" id="45882"/>
    <lineage>
        <taxon>Eukaryota</taxon>
        <taxon>Metazoa</taxon>
        <taxon>Ecdysozoa</taxon>
        <taxon>Nematoda</taxon>
        <taxon>Enoplea</taxon>
        <taxon>Dorylaimia</taxon>
        <taxon>Trichinellida</taxon>
        <taxon>Trichinellidae</taxon>
        <taxon>Trichinella</taxon>
    </lineage>
</organism>
<reference evidence="1 2" key="1">
    <citation type="submission" date="2015-01" db="EMBL/GenBank/DDBJ databases">
        <title>Evolution of Trichinella species and genotypes.</title>
        <authorList>
            <person name="Korhonen P.K."/>
            <person name="Edoardo P."/>
            <person name="Giuseppe L.R."/>
            <person name="Gasser R.B."/>
        </authorList>
    </citation>
    <scope>NUCLEOTIDE SEQUENCE [LARGE SCALE GENOMIC DNA]</scope>
    <source>
        <strain evidence="1">ISS120</strain>
    </source>
</reference>
<dbReference type="AlphaFoldDB" id="A0A0V1C3A0"/>
<protein>
    <submittedName>
        <fullName evidence="1">Uncharacterized protein</fullName>
    </submittedName>
</protein>
<evidence type="ECO:0000313" key="2">
    <source>
        <dbReference type="Proteomes" id="UP000054653"/>
    </source>
</evidence>
<sequence length="33" mass="3741">MFQSSCNDYVPHHIRQRPADVSTNVGVNIKLVD</sequence>
<dbReference type="Proteomes" id="UP000054653">
    <property type="component" value="Unassembled WGS sequence"/>
</dbReference>
<proteinExistence type="predicted"/>
<keyword evidence="2" id="KW-1185">Reference proteome</keyword>
<evidence type="ECO:0000313" key="1">
    <source>
        <dbReference type="EMBL" id="KRY43789.1"/>
    </source>
</evidence>
<gene>
    <name evidence="1" type="ORF">T03_3709</name>
</gene>